<gene>
    <name evidence="2" type="primary">LOC104749437</name>
</gene>
<keyword evidence="1" id="KW-1185">Reference proteome</keyword>
<evidence type="ECO:0000313" key="2">
    <source>
        <dbReference type="RefSeq" id="XP_010469374.1"/>
    </source>
</evidence>
<protein>
    <submittedName>
        <fullName evidence="2">Uncharacterized protein LOC104749437 isoform X2</fullName>
    </submittedName>
</protein>
<proteinExistence type="predicted"/>
<dbReference type="Proteomes" id="UP000694864">
    <property type="component" value="Chromosome 16"/>
</dbReference>
<reference evidence="1" key="1">
    <citation type="journal article" date="2014" name="Nat. Commun.">
        <title>The emerging biofuel crop Camelina sativa retains a highly undifferentiated hexaploid genome structure.</title>
        <authorList>
            <person name="Kagale S."/>
            <person name="Koh C."/>
            <person name="Nixon J."/>
            <person name="Bollina V."/>
            <person name="Clarke W.E."/>
            <person name="Tuteja R."/>
            <person name="Spillane C."/>
            <person name="Robinson S.J."/>
            <person name="Links M.G."/>
            <person name="Clarke C."/>
            <person name="Higgins E.E."/>
            <person name="Huebert T."/>
            <person name="Sharpe A.G."/>
            <person name="Parkin I.A."/>
        </authorList>
    </citation>
    <scope>NUCLEOTIDE SEQUENCE [LARGE SCALE GENOMIC DNA]</scope>
    <source>
        <strain evidence="1">cv. DH55</strain>
    </source>
</reference>
<dbReference type="RefSeq" id="XP_010469374.1">
    <property type="nucleotide sequence ID" value="XM_010471072.2"/>
</dbReference>
<name>A0ABM0WD50_CAMSA</name>
<organism evidence="1 2">
    <name type="scientific">Camelina sativa</name>
    <name type="common">False flax</name>
    <name type="synonym">Myagrum sativum</name>
    <dbReference type="NCBI Taxonomy" id="90675"/>
    <lineage>
        <taxon>Eukaryota</taxon>
        <taxon>Viridiplantae</taxon>
        <taxon>Streptophyta</taxon>
        <taxon>Embryophyta</taxon>
        <taxon>Tracheophyta</taxon>
        <taxon>Spermatophyta</taxon>
        <taxon>Magnoliopsida</taxon>
        <taxon>eudicotyledons</taxon>
        <taxon>Gunneridae</taxon>
        <taxon>Pentapetalae</taxon>
        <taxon>rosids</taxon>
        <taxon>malvids</taxon>
        <taxon>Brassicales</taxon>
        <taxon>Brassicaceae</taxon>
        <taxon>Camelineae</taxon>
        <taxon>Camelina</taxon>
    </lineage>
</organism>
<evidence type="ECO:0000313" key="1">
    <source>
        <dbReference type="Proteomes" id="UP000694864"/>
    </source>
</evidence>
<dbReference type="GeneID" id="104749437"/>
<accession>A0ABM0WD50</accession>
<reference evidence="2" key="2">
    <citation type="submission" date="2025-08" db="UniProtKB">
        <authorList>
            <consortium name="RefSeq"/>
        </authorList>
    </citation>
    <scope>IDENTIFICATION</scope>
    <source>
        <tissue evidence="2">Leaf</tissue>
    </source>
</reference>
<sequence length="101" mass="11708">MADQDLPSVINVVLVVKLLDHVAAIQNQNTGKSYAHQIKEENDKFMMEKETKMEESNNLAEAELIIAMKEKSRMEHENTMNMMTTHNVNLYSKTSYRWSMS</sequence>